<feature type="compositionally biased region" description="Basic and acidic residues" evidence="1">
    <location>
        <begin position="28"/>
        <end position="68"/>
    </location>
</feature>
<accession>I5C845</accession>
<evidence type="ECO:0000313" key="2">
    <source>
        <dbReference type="EMBL" id="EIM77997.1"/>
    </source>
</evidence>
<gene>
    <name evidence="2" type="ORF">A33O_01515</name>
</gene>
<proteinExistence type="predicted"/>
<dbReference type="AlphaFoldDB" id="I5C845"/>
<dbReference type="PATRIC" id="fig|1189611.3.peg.312"/>
<sequence length="111" mass="12453">MKRYAWKGAPGGKHEAGDQLHRAGIHHGARDDQHQRDDDHSFVAKAHECVMRIHDAGHNRDDERRKGDQIIANAPPDKEGEHDAQQTEKKDLLIGHACSPACGHSIVEWPF</sequence>
<evidence type="ECO:0000313" key="3">
    <source>
        <dbReference type="Proteomes" id="UP000004622"/>
    </source>
</evidence>
<dbReference type="EMBL" id="AJXZ01000002">
    <property type="protein sequence ID" value="EIM77997.1"/>
    <property type="molecule type" value="Genomic_DNA"/>
</dbReference>
<name>I5C845_9HYPH</name>
<comment type="caution">
    <text evidence="2">The sequence shown here is derived from an EMBL/GenBank/DDBJ whole genome shotgun (WGS) entry which is preliminary data.</text>
</comment>
<feature type="compositionally biased region" description="Basic and acidic residues" evidence="1">
    <location>
        <begin position="76"/>
        <end position="88"/>
    </location>
</feature>
<evidence type="ECO:0000256" key="1">
    <source>
        <dbReference type="SAM" id="MobiDB-lite"/>
    </source>
</evidence>
<dbReference type="Proteomes" id="UP000004622">
    <property type="component" value="Unassembled WGS sequence"/>
</dbReference>
<feature type="region of interest" description="Disordered" evidence="1">
    <location>
        <begin position="1"/>
        <end position="88"/>
    </location>
</feature>
<reference evidence="2 3" key="1">
    <citation type="journal article" date="2012" name="J. Bacteriol.">
        <title>Genome Sequence of Nitratireductor aquibiodomus Strain RA22.</title>
        <authorList>
            <person name="Singh A."/>
            <person name="Jangir P.K."/>
            <person name="Kumari C."/>
            <person name="Sharma R."/>
        </authorList>
    </citation>
    <scope>NUCLEOTIDE SEQUENCE [LARGE SCALE GENOMIC DNA]</scope>
    <source>
        <strain evidence="2 3">RA22</strain>
    </source>
</reference>
<feature type="compositionally biased region" description="Basic and acidic residues" evidence="1">
    <location>
        <begin position="12"/>
        <end position="21"/>
    </location>
</feature>
<protein>
    <submittedName>
        <fullName evidence="2">Uncharacterized protein</fullName>
    </submittedName>
</protein>
<organism evidence="2 3">
    <name type="scientific">Nitratireductor aquibiodomus RA22</name>
    <dbReference type="NCBI Taxonomy" id="1189611"/>
    <lineage>
        <taxon>Bacteria</taxon>
        <taxon>Pseudomonadati</taxon>
        <taxon>Pseudomonadota</taxon>
        <taxon>Alphaproteobacteria</taxon>
        <taxon>Hyphomicrobiales</taxon>
        <taxon>Phyllobacteriaceae</taxon>
        <taxon>Nitratireductor</taxon>
    </lineage>
</organism>